<dbReference type="InterPro" id="IPR011009">
    <property type="entry name" value="Kinase-like_dom_sf"/>
</dbReference>
<dbReference type="Proteomes" id="UP000559027">
    <property type="component" value="Unassembled WGS sequence"/>
</dbReference>
<dbReference type="GO" id="GO:0005739">
    <property type="term" value="C:mitochondrion"/>
    <property type="evidence" value="ECO:0007669"/>
    <property type="project" value="UniProtKB-SubCell"/>
</dbReference>
<evidence type="ECO:0000256" key="4">
    <source>
        <dbReference type="ARBA" id="ARBA00022679"/>
    </source>
</evidence>
<evidence type="ECO:0000256" key="7">
    <source>
        <dbReference type="ARBA" id="ARBA00023027"/>
    </source>
</evidence>
<evidence type="ECO:0000256" key="10">
    <source>
        <dbReference type="SAM" id="MobiDB-lite"/>
    </source>
</evidence>
<dbReference type="CDD" id="cd01408">
    <property type="entry name" value="SIRT1"/>
    <property type="match status" value="1"/>
</dbReference>
<dbReference type="PANTHER" id="PTHR11085:SF6">
    <property type="entry name" value="NAD-DEPENDENT PROTEIN DEACETYLASE SIRTUIN-2"/>
    <property type="match status" value="1"/>
</dbReference>
<evidence type="ECO:0000256" key="9">
    <source>
        <dbReference type="PROSITE-ProRule" id="PRU00236"/>
    </source>
</evidence>
<dbReference type="InterPro" id="IPR002575">
    <property type="entry name" value="Aminoglycoside_PTrfase"/>
</dbReference>
<evidence type="ECO:0000259" key="11">
    <source>
        <dbReference type="PROSITE" id="PS50305"/>
    </source>
</evidence>
<dbReference type="EMBL" id="JAACJO010000003">
    <property type="protein sequence ID" value="KAF5360954.1"/>
    <property type="molecule type" value="Genomic_DNA"/>
</dbReference>
<keyword evidence="8" id="KW-0496">Mitochondrion</keyword>
<evidence type="ECO:0000256" key="6">
    <source>
        <dbReference type="ARBA" id="ARBA00022833"/>
    </source>
</evidence>
<evidence type="ECO:0000256" key="5">
    <source>
        <dbReference type="ARBA" id="ARBA00022723"/>
    </source>
</evidence>
<evidence type="ECO:0000313" key="13">
    <source>
        <dbReference type="Proteomes" id="UP000559027"/>
    </source>
</evidence>
<comment type="subcellular location">
    <subcellularLocation>
        <location evidence="2">Mitochondrion</location>
    </subcellularLocation>
</comment>
<keyword evidence="13" id="KW-1185">Reference proteome</keyword>
<feature type="region of interest" description="Disordered" evidence="10">
    <location>
        <begin position="731"/>
        <end position="822"/>
    </location>
</feature>
<feature type="binding site" evidence="9">
    <location>
        <position position="613"/>
    </location>
    <ligand>
        <name>Zn(2+)</name>
        <dbReference type="ChEBI" id="CHEBI:29105"/>
    </ligand>
</feature>
<comment type="caution">
    <text evidence="12">The sequence shown here is derived from an EMBL/GenBank/DDBJ whole genome shotgun (WGS) entry which is preliminary data.</text>
</comment>
<dbReference type="OrthoDB" id="10003767at2759"/>
<dbReference type="GO" id="GO:0005634">
    <property type="term" value="C:nucleus"/>
    <property type="evidence" value="ECO:0007669"/>
    <property type="project" value="TreeGrafter"/>
</dbReference>
<feature type="binding site" evidence="9">
    <location>
        <position position="610"/>
    </location>
    <ligand>
        <name>Zn(2+)</name>
        <dbReference type="ChEBI" id="CHEBI:29105"/>
    </ligand>
</feature>
<evidence type="ECO:0000256" key="2">
    <source>
        <dbReference type="ARBA" id="ARBA00004173"/>
    </source>
</evidence>
<dbReference type="GO" id="GO:0046872">
    <property type="term" value="F:metal ion binding"/>
    <property type="evidence" value="ECO:0007669"/>
    <property type="project" value="UniProtKB-KW"/>
</dbReference>
<reference evidence="12 13" key="1">
    <citation type="journal article" date="2020" name="ISME J.">
        <title>Uncovering the hidden diversity of litter-decomposition mechanisms in mushroom-forming fungi.</title>
        <authorList>
            <person name="Floudas D."/>
            <person name="Bentzer J."/>
            <person name="Ahren D."/>
            <person name="Johansson T."/>
            <person name="Persson P."/>
            <person name="Tunlid A."/>
        </authorList>
    </citation>
    <scope>NUCLEOTIDE SEQUENCE [LARGE SCALE GENOMIC DNA]</scope>
    <source>
        <strain evidence="12 13">CBS 146.42</strain>
    </source>
</reference>
<keyword evidence="5 9" id="KW-0479">Metal-binding</keyword>
<keyword evidence="7" id="KW-0520">NAD</keyword>
<feature type="active site" description="Proton acceptor" evidence="9">
    <location>
        <position position="578"/>
    </location>
</feature>
<feature type="binding site" evidence="9">
    <location>
        <position position="589"/>
    </location>
    <ligand>
        <name>Zn(2+)</name>
        <dbReference type="ChEBI" id="CHEBI:29105"/>
    </ligand>
</feature>
<dbReference type="Gene3D" id="3.30.1600.10">
    <property type="entry name" value="SIR2/SIRT2 'Small Domain"/>
    <property type="match status" value="1"/>
</dbReference>
<feature type="compositionally biased region" description="Basic and acidic residues" evidence="10">
    <location>
        <begin position="731"/>
        <end position="749"/>
    </location>
</feature>
<comment type="cofactor">
    <cofactor evidence="1">
        <name>Zn(2+)</name>
        <dbReference type="ChEBI" id="CHEBI:29105"/>
    </cofactor>
</comment>
<sequence length="822" mass="91942">MTDDESSSVGSDGEEGPWTGVTIDLVALQNIVCQVFRIPTTQCGPPVAIGLEQQTNYARVYSFKLPSRIIVTRLVSPVKPLFKTENEVAAMDFVRSRTSLPVPRVFAYCSEASNPVGVEWLIMEHMPGVEMGSAWDNLQLPQKRRLALDLIDLYDQLFRLKADGCGGIYHSVDSVDDHVLAKSNSNGSETKHPRSPRWVPLSSESLHMLRKHCNHSIHDAYELGPLNDISLVNYRLTVPSPSQTVPVFTSDEYVKLVAFNGNPPTRSEYDLPTREKCVELFKSIYKLYPNSTVLGPSADASSFCFSHGDLHDGNILIDPQSGAITAIIDWESAAFRPLWAEVCGVGWFEEDHQRFIIGSNDPGNFDDDTDPEDTELRALFRTEMWRRNPDLVSSFFGGVELRAIFHAAADDPRPIGETDIFLNRYHRLGYWKEYRRGAFPWNMEAWQHRRIDLDEEEMSLLALLKLGSNIVLMLGAGVSTSAGIPDFRSPKTGLYSNLARLKLPHPEAVFEISFFRSNPVPFYTLAHELYPGKFRPTPAHSFVRLLHEKGLLLKCFTQNIDTLERRAGVPDSKIIEAHGSFATQRCIDCLAPYDDFLIKVHIKEKTIPRCEGCRGLVKPDIVFFGESLPPQFIESIPLLDQADLLIVMGTSLTVYPFARLATLVKDDCPRVLVNLERVGDFANRSDDVLLLGKCDEKIRQLCRELGWEDELEELWKGTEDSLEIDEDALEEEGKAKAQKEIETKDKEGAEIQQPESKAKSQVDKLTEAIGRSLTVSAKEQEPAPTTNTDSQNTESKASQPQAATGSDKPETGKNAITGEGKL</sequence>
<feature type="compositionally biased region" description="Basic and acidic residues" evidence="10">
    <location>
        <begin position="756"/>
        <end position="766"/>
    </location>
</feature>
<feature type="compositionally biased region" description="Polar residues" evidence="10">
    <location>
        <begin position="773"/>
        <end position="804"/>
    </location>
</feature>
<feature type="binding site" evidence="9">
    <location>
        <position position="586"/>
    </location>
    <ligand>
        <name>Zn(2+)</name>
        <dbReference type="ChEBI" id="CHEBI:29105"/>
    </ligand>
</feature>
<protein>
    <recommendedName>
        <fullName evidence="11">Deacetylase sirtuin-type domain-containing protein</fullName>
    </recommendedName>
</protein>
<accession>A0A8H5LKY5</accession>
<dbReference type="GO" id="GO:0017136">
    <property type="term" value="F:histone deacetylase activity, NAD-dependent"/>
    <property type="evidence" value="ECO:0007669"/>
    <property type="project" value="TreeGrafter"/>
</dbReference>
<keyword evidence="4" id="KW-0808">Transferase</keyword>
<dbReference type="PANTHER" id="PTHR11085">
    <property type="entry name" value="NAD-DEPENDENT PROTEIN DEACYLASE SIRTUIN-5, MITOCHONDRIAL-RELATED"/>
    <property type="match status" value="1"/>
</dbReference>
<dbReference type="Pfam" id="PF02146">
    <property type="entry name" value="SIR2"/>
    <property type="match status" value="1"/>
</dbReference>
<dbReference type="InterPro" id="IPR029035">
    <property type="entry name" value="DHS-like_NAD/FAD-binding_dom"/>
</dbReference>
<proteinExistence type="inferred from homology"/>
<keyword evidence="6 9" id="KW-0862">Zinc</keyword>
<comment type="similarity">
    <text evidence="3">Belongs to the sirtuin family. Class I subfamily.</text>
</comment>
<dbReference type="SUPFAM" id="SSF56112">
    <property type="entry name" value="Protein kinase-like (PK-like)"/>
    <property type="match status" value="1"/>
</dbReference>
<organism evidence="12 13">
    <name type="scientific">Leucocoprinus leucothites</name>
    <dbReference type="NCBI Taxonomy" id="201217"/>
    <lineage>
        <taxon>Eukaryota</taxon>
        <taxon>Fungi</taxon>
        <taxon>Dikarya</taxon>
        <taxon>Basidiomycota</taxon>
        <taxon>Agaricomycotina</taxon>
        <taxon>Agaricomycetes</taxon>
        <taxon>Agaricomycetidae</taxon>
        <taxon>Agaricales</taxon>
        <taxon>Agaricineae</taxon>
        <taxon>Agaricaceae</taxon>
        <taxon>Leucocoprinus</taxon>
    </lineage>
</organism>
<dbReference type="PROSITE" id="PS50305">
    <property type="entry name" value="SIRTUIN"/>
    <property type="match status" value="1"/>
</dbReference>
<evidence type="ECO:0000313" key="12">
    <source>
        <dbReference type="EMBL" id="KAF5360954.1"/>
    </source>
</evidence>
<dbReference type="InterPro" id="IPR026591">
    <property type="entry name" value="Sirtuin_cat_small_dom_sf"/>
</dbReference>
<dbReference type="InterPro" id="IPR003000">
    <property type="entry name" value="Sirtuin"/>
</dbReference>
<feature type="domain" description="Deacetylase sirtuin-type" evidence="11">
    <location>
        <begin position="451"/>
        <end position="708"/>
    </location>
</feature>
<dbReference type="SUPFAM" id="SSF52467">
    <property type="entry name" value="DHS-like NAD/FAD-binding domain"/>
    <property type="match status" value="1"/>
</dbReference>
<evidence type="ECO:0000256" key="1">
    <source>
        <dbReference type="ARBA" id="ARBA00001947"/>
    </source>
</evidence>
<dbReference type="Gene3D" id="3.40.50.1220">
    <property type="entry name" value="TPP-binding domain"/>
    <property type="match status" value="1"/>
</dbReference>
<evidence type="ECO:0000256" key="3">
    <source>
        <dbReference type="ARBA" id="ARBA00006924"/>
    </source>
</evidence>
<dbReference type="InterPro" id="IPR050134">
    <property type="entry name" value="NAD-dep_sirtuin_deacylases"/>
</dbReference>
<evidence type="ECO:0000256" key="8">
    <source>
        <dbReference type="ARBA" id="ARBA00023128"/>
    </source>
</evidence>
<dbReference type="GO" id="GO:0070403">
    <property type="term" value="F:NAD+ binding"/>
    <property type="evidence" value="ECO:0007669"/>
    <property type="project" value="InterPro"/>
</dbReference>
<dbReference type="Gene3D" id="3.90.1200.10">
    <property type="match status" value="1"/>
</dbReference>
<dbReference type="AlphaFoldDB" id="A0A8H5LKY5"/>
<dbReference type="Pfam" id="PF01636">
    <property type="entry name" value="APH"/>
    <property type="match status" value="1"/>
</dbReference>
<gene>
    <name evidence="12" type="ORF">D9756_005100</name>
</gene>
<dbReference type="InterPro" id="IPR026590">
    <property type="entry name" value="Ssirtuin_cat_dom"/>
</dbReference>
<name>A0A8H5LKY5_9AGAR</name>